<protein>
    <recommendedName>
        <fullName evidence="13">Cytochrome P450</fullName>
    </recommendedName>
</protein>
<dbReference type="Gene3D" id="1.10.630.10">
    <property type="entry name" value="Cytochrome P450"/>
    <property type="match status" value="1"/>
</dbReference>
<sequence length="829" mass="91773">MFATILASIGFAVSLSYLSLIFPRLLQEWKIYAHRKELPPGPKVIKSGLRKPWLWFRELNKEYGDVVYLQMGPTPTIILGSAQAAWDLLEKRGAKYSSRPRFIMGGELLSGGMRGLMAPYGSFWRRWRKLLHGGFMNRQSLTYRPIQSLESKILMHDLLHTPERFRKHLERYAASVIVTVTYGRRVGDVDNDIVVRRNGESMDRLTQVNIPGKYKVERYPALKYIPSIFAPWKAEVLRQRQKDIQLYTELMDEVKDRNARGTLPTCFAKHLLEEQENLGMSDLELAYTAGSPFGAGVETSAGSLASFLLACVKFGPQFIPRAQEELDRVVGNDRLPTFEDLPQLPYVRAVASETLRWRPVAVLGGTPHASTADDVYKGMFIPKGSTIIAPLWSIHLNESDFPEPNEFRPERFLEERDYPGTLGHSAFGWGRRICPGMHLGSASVELNIARILWAFKVGPAKDASGNDIDVDIFAFSDGFNSSPLPFQCSIQPRSQKHASVIEQEFQGATESLKTYTPVEIGNDVNSVMHELIHETLKDKDILNVILADCVGSQNSSQLSSEVAYFNSPPNDSPGGIAPVTDGQHRDWADNTTSAYFTDTGTTFKAELGKRGTSGDYAGVGNNGYTDFTCWQMDSEYLYSHDDKNCFVAYECNHMTSPVPIPSASPPAATMSSSSTATPEADSGLSVGAIVGISIGTAAGAILIAAVAAFLIYRHWRAKKQAQAANDPQDPRLETGGPGTPKGPPLANTIWQGPGVRELETPQVYHELHNVNRPVEIQSVLIRGELDGSTSRAELHSYDLPPRYEFGTPISPGAYGNQKGPVYHVNRVEE</sequence>
<evidence type="ECO:0000256" key="3">
    <source>
        <dbReference type="ARBA" id="ARBA00022617"/>
    </source>
</evidence>
<keyword evidence="10" id="KW-0812">Transmembrane</keyword>
<dbReference type="GO" id="GO:0016705">
    <property type="term" value="F:oxidoreductase activity, acting on paired donors, with incorporation or reduction of molecular oxygen"/>
    <property type="evidence" value="ECO:0007669"/>
    <property type="project" value="InterPro"/>
</dbReference>
<evidence type="ECO:0000256" key="4">
    <source>
        <dbReference type="ARBA" id="ARBA00022723"/>
    </source>
</evidence>
<dbReference type="CDD" id="cd11065">
    <property type="entry name" value="CYP64-like"/>
    <property type="match status" value="1"/>
</dbReference>
<evidence type="ECO:0000256" key="7">
    <source>
        <dbReference type="ARBA" id="ARBA00023033"/>
    </source>
</evidence>
<keyword evidence="4 8" id="KW-0479">Metal-binding</keyword>
<evidence type="ECO:0000256" key="8">
    <source>
        <dbReference type="PIRSR" id="PIRSR602401-1"/>
    </source>
</evidence>
<dbReference type="PRINTS" id="PR00463">
    <property type="entry name" value="EP450I"/>
</dbReference>
<dbReference type="InterPro" id="IPR050364">
    <property type="entry name" value="Cytochrome_P450_fung"/>
</dbReference>
<dbReference type="PROSITE" id="PS00086">
    <property type="entry name" value="CYTOCHROME_P450"/>
    <property type="match status" value="1"/>
</dbReference>
<feature type="binding site" description="axial binding residue" evidence="8">
    <location>
        <position position="434"/>
    </location>
    <ligand>
        <name>heme</name>
        <dbReference type="ChEBI" id="CHEBI:30413"/>
    </ligand>
    <ligandPart>
        <name>Fe</name>
        <dbReference type="ChEBI" id="CHEBI:18248"/>
    </ligandPart>
</feature>
<gene>
    <name evidence="11" type="ORF">Daesc_006152</name>
</gene>
<evidence type="ECO:0000256" key="9">
    <source>
        <dbReference type="SAM" id="MobiDB-lite"/>
    </source>
</evidence>
<dbReference type="InterPro" id="IPR036396">
    <property type="entry name" value="Cyt_P450_sf"/>
</dbReference>
<feature type="transmembrane region" description="Helical" evidence="10">
    <location>
        <begin position="684"/>
        <end position="712"/>
    </location>
</feature>
<evidence type="ECO:0000313" key="11">
    <source>
        <dbReference type="EMBL" id="KAK6951630.1"/>
    </source>
</evidence>
<evidence type="ECO:0000256" key="1">
    <source>
        <dbReference type="ARBA" id="ARBA00001971"/>
    </source>
</evidence>
<dbReference type="GO" id="GO:0004497">
    <property type="term" value="F:monooxygenase activity"/>
    <property type="evidence" value="ECO:0007669"/>
    <property type="project" value="UniProtKB-KW"/>
</dbReference>
<evidence type="ECO:0000313" key="12">
    <source>
        <dbReference type="Proteomes" id="UP001369815"/>
    </source>
</evidence>
<proteinExistence type="inferred from homology"/>
<keyword evidence="5" id="KW-0560">Oxidoreductase</keyword>
<dbReference type="EMBL" id="JBANMG010000006">
    <property type="protein sequence ID" value="KAK6951630.1"/>
    <property type="molecule type" value="Genomic_DNA"/>
</dbReference>
<dbReference type="PANTHER" id="PTHR46300:SF1">
    <property type="entry name" value="P450, PUTATIVE (EUROFUNG)-RELATED"/>
    <property type="match status" value="1"/>
</dbReference>
<reference evidence="11 12" key="1">
    <citation type="journal article" date="2024" name="Front Chem Biol">
        <title>Unveiling the potential of Daldinia eschscholtzii MFLUCC 19-0629 through bioactivity and bioinformatics studies for enhanced sustainable agriculture production.</title>
        <authorList>
            <person name="Brooks S."/>
            <person name="Weaver J.A."/>
            <person name="Klomchit A."/>
            <person name="Alharthi S.A."/>
            <person name="Onlamun T."/>
            <person name="Nurani R."/>
            <person name="Vong T.K."/>
            <person name="Alberti F."/>
            <person name="Greco C."/>
        </authorList>
    </citation>
    <scope>NUCLEOTIDE SEQUENCE [LARGE SCALE GENOMIC DNA]</scope>
    <source>
        <strain evidence="11">MFLUCC 19-0629</strain>
    </source>
</reference>
<dbReference type="GO" id="GO:0020037">
    <property type="term" value="F:heme binding"/>
    <property type="evidence" value="ECO:0007669"/>
    <property type="project" value="InterPro"/>
</dbReference>
<dbReference type="AlphaFoldDB" id="A0AAX6MG53"/>
<dbReference type="GO" id="GO:0005506">
    <property type="term" value="F:iron ion binding"/>
    <property type="evidence" value="ECO:0007669"/>
    <property type="project" value="InterPro"/>
</dbReference>
<feature type="region of interest" description="Disordered" evidence="9">
    <location>
        <begin position="721"/>
        <end position="743"/>
    </location>
</feature>
<keyword evidence="7" id="KW-0503">Monooxygenase</keyword>
<dbReference type="InterPro" id="IPR001128">
    <property type="entry name" value="Cyt_P450"/>
</dbReference>
<keyword evidence="6 8" id="KW-0408">Iron</keyword>
<evidence type="ECO:0000256" key="10">
    <source>
        <dbReference type="SAM" id="Phobius"/>
    </source>
</evidence>
<evidence type="ECO:0000256" key="6">
    <source>
        <dbReference type="ARBA" id="ARBA00023004"/>
    </source>
</evidence>
<dbReference type="Pfam" id="PF00067">
    <property type="entry name" value="p450"/>
    <property type="match status" value="1"/>
</dbReference>
<feature type="compositionally biased region" description="Low complexity" evidence="9">
    <location>
        <begin position="665"/>
        <end position="678"/>
    </location>
</feature>
<keyword evidence="3 8" id="KW-0349">Heme</keyword>
<dbReference type="CDD" id="cd21699">
    <property type="entry name" value="JMTM_APP_like"/>
    <property type="match status" value="1"/>
</dbReference>
<dbReference type="InterPro" id="IPR002401">
    <property type="entry name" value="Cyt_P450_E_grp-I"/>
</dbReference>
<organism evidence="11 12">
    <name type="scientific">Daldinia eschscholtzii</name>
    <dbReference type="NCBI Taxonomy" id="292717"/>
    <lineage>
        <taxon>Eukaryota</taxon>
        <taxon>Fungi</taxon>
        <taxon>Dikarya</taxon>
        <taxon>Ascomycota</taxon>
        <taxon>Pezizomycotina</taxon>
        <taxon>Sordariomycetes</taxon>
        <taxon>Xylariomycetidae</taxon>
        <taxon>Xylariales</taxon>
        <taxon>Hypoxylaceae</taxon>
        <taxon>Daldinia</taxon>
    </lineage>
</organism>
<dbReference type="SUPFAM" id="SSF48264">
    <property type="entry name" value="Cytochrome P450"/>
    <property type="match status" value="1"/>
</dbReference>
<evidence type="ECO:0000256" key="2">
    <source>
        <dbReference type="ARBA" id="ARBA00010617"/>
    </source>
</evidence>
<keyword evidence="12" id="KW-1185">Reference proteome</keyword>
<accession>A0AAX6MG53</accession>
<comment type="similarity">
    <text evidence="2">Belongs to the cytochrome P450 family.</text>
</comment>
<keyword evidence="10" id="KW-0472">Membrane</keyword>
<name>A0AAX6MG53_9PEZI</name>
<dbReference type="Proteomes" id="UP001369815">
    <property type="component" value="Unassembled WGS sequence"/>
</dbReference>
<dbReference type="InterPro" id="IPR017972">
    <property type="entry name" value="Cyt_P450_CS"/>
</dbReference>
<evidence type="ECO:0000256" key="5">
    <source>
        <dbReference type="ARBA" id="ARBA00023002"/>
    </source>
</evidence>
<comment type="caution">
    <text evidence="11">The sequence shown here is derived from an EMBL/GenBank/DDBJ whole genome shotgun (WGS) entry which is preliminary data.</text>
</comment>
<evidence type="ECO:0008006" key="13">
    <source>
        <dbReference type="Google" id="ProtNLM"/>
    </source>
</evidence>
<dbReference type="PANTHER" id="PTHR46300">
    <property type="entry name" value="P450, PUTATIVE (EUROFUNG)-RELATED-RELATED"/>
    <property type="match status" value="1"/>
</dbReference>
<feature type="region of interest" description="Disordered" evidence="9">
    <location>
        <begin position="659"/>
        <end position="678"/>
    </location>
</feature>
<keyword evidence="10" id="KW-1133">Transmembrane helix</keyword>
<comment type="cofactor">
    <cofactor evidence="1 8">
        <name>heme</name>
        <dbReference type="ChEBI" id="CHEBI:30413"/>
    </cofactor>
</comment>